<dbReference type="SMART" id="SM00369">
    <property type="entry name" value="LRR_TYP"/>
    <property type="match status" value="3"/>
</dbReference>
<evidence type="ECO:0000256" key="4">
    <source>
        <dbReference type="SAM" id="SignalP"/>
    </source>
</evidence>
<dbReference type="Proteomes" id="UP001642487">
    <property type="component" value="Chromosome 7"/>
</dbReference>
<name>A0ABP0Z0H8_9ROSI</name>
<accession>A0ABP0Z0H8</accession>
<evidence type="ECO:0000256" key="1">
    <source>
        <dbReference type="ARBA" id="ARBA00004479"/>
    </source>
</evidence>
<keyword evidence="3" id="KW-0677">Repeat</keyword>
<dbReference type="Gene3D" id="3.80.10.10">
    <property type="entry name" value="Ribonuclease Inhibitor"/>
    <property type="match status" value="2"/>
</dbReference>
<evidence type="ECO:0000256" key="2">
    <source>
        <dbReference type="ARBA" id="ARBA00022614"/>
    </source>
</evidence>
<dbReference type="PANTHER" id="PTHR48006">
    <property type="entry name" value="LEUCINE-RICH REPEAT-CONTAINING PROTEIN DDB_G0281931-RELATED"/>
    <property type="match status" value="1"/>
</dbReference>
<evidence type="ECO:0000256" key="3">
    <source>
        <dbReference type="ARBA" id="ARBA00022737"/>
    </source>
</evidence>
<dbReference type="SUPFAM" id="SSF52058">
    <property type="entry name" value="L domain-like"/>
    <property type="match status" value="1"/>
</dbReference>
<gene>
    <name evidence="5" type="ORF">CITCOLO1_LOCUS17531</name>
</gene>
<sequence length="414" mass="46406">MDFSIWRLKSVCVLLLFSCFFHFRSHAQPLPQQEVRALEEISTKLKNLNWKVHQNSCINGDGFSNLFISSTLLREVNCTCTTICHVTSIRLKGLNLVGVLPVEFAYLTQLRDLDLTYNFISGSIPRQFGRIPLLTFSIIGNRLSGEIPPEIGDIASLEELILEDNQIGGNLSENLGKLTSLRRLLVSSNNITGSIPESFRNLRNLTEFRVDGTNISGKIPQYIGNWTKLLKLYIQGTSMENPIPLVISDLKNLTELVISDLKGPRINFPNLRQLTSLQTLVLRNCLIEGRIPEYIGSFNELRTLDLSFNRLSGPIPETFQNLFVQKTAFMFLNNNSLSGQVPSWIIAQSGSSNRNIDLSYNNFTGISDFSCTQSNNINLVSSSTAKNKSDGWCQMKDLPCSTKPQCKKKCLGLN</sequence>
<dbReference type="EMBL" id="OZ021741">
    <property type="protein sequence ID" value="CAK9325271.1"/>
    <property type="molecule type" value="Genomic_DNA"/>
</dbReference>
<feature type="signal peptide" evidence="4">
    <location>
        <begin position="1"/>
        <end position="27"/>
    </location>
</feature>
<dbReference type="InterPro" id="IPR032675">
    <property type="entry name" value="LRR_dom_sf"/>
</dbReference>
<feature type="chain" id="PRO_5045392118" evidence="4">
    <location>
        <begin position="28"/>
        <end position="414"/>
    </location>
</feature>
<keyword evidence="2" id="KW-0433">Leucine-rich repeat</keyword>
<keyword evidence="4" id="KW-0732">Signal</keyword>
<protein>
    <submittedName>
        <fullName evidence="5">Uncharacterized protein</fullName>
    </submittedName>
</protein>
<comment type="subcellular location">
    <subcellularLocation>
        <location evidence="1">Membrane</location>
        <topology evidence="1">Single-pass type I membrane protein</topology>
    </subcellularLocation>
</comment>
<organism evidence="5 6">
    <name type="scientific">Citrullus colocynthis</name>
    <name type="common">colocynth</name>
    <dbReference type="NCBI Taxonomy" id="252529"/>
    <lineage>
        <taxon>Eukaryota</taxon>
        <taxon>Viridiplantae</taxon>
        <taxon>Streptophyta</taxon>
        <taxon>Embryophyta</taxon>
        <taxon>Tracheophyta</taxon>
        <taxon>Spermatophyta</taxon>
        <taxon>Magnoliopsida</taxon>
        <taxon>eudicotyledons</taxon>
        <taxon>Gunneridae</taxon>
        <taxon>Pentapetalae</taxon>
        <taxon>rosids</taxon>
        <taxon>fabids</taxon>
        <taxon>Cucurbitales</taxon>
        <taxon>Cucurbitaceae</taxon>
        <taxon>Benincaseae</taxon>
        <taxon>Citrullus</taxon>
    </lineage>
</organism>
<reference evidence="5 6" key="1">
    <citation type="submission" date="2024-03" db="EMBL/GenBank/DDBJ databases">
        <authorList>
            <person name="Gkanogiannis A."/>
            <person name="Becerra Lopez-Lavalle L."/>
        </authorList>
    </citation>
    <scope>NUCLEOTIDE SEQUENCE [LARGE SCALE GENOMIC DNA]</scope>
</reference>
<dbReference type="Pfam" id="PF00560">
    <property type="entry name" value="LRR_1"/>
    <property type="match status" value="5"/>
</dbReference>
<proteinExistence type="predicted"/>
<dbReference type="PANTHER" id="PTHR48006:SF60">
    <property type="entry name" value="PROTEIN KINASE DOMAIN-CONTAINING PROTEIN"/>
    <property type="match status" value="1"/>
</dbReference>
<dbReference type="InterPro" id="IPR001611">
    <property type="entry name" value="Leu-rich_rpt"/>
</dbReference>
<dbReference type="InterPro" id="IPR003591">
    <property type="entry name" value="Leu-rich_rpt_typical-subtyp"/>
</dbReference>
<dbReference type="InterPro" id="IPR051824">
    <property type="entry name" value="LRR_Rcpt-Like_S/T_Kinase"/>
</dbReference>
<keyword evidence="6" id="KW-1185">Reference proteome</keyword>
<evidence type="ECO:0000313" key="6">
    <source>
        <dbReference type="Proteomes" id="UP001642487"/>
    </source>
</evidence>
<evidence type="ECO:0000313" key="5">
    <source>
        <dbReference type="EMBL" id="CAK9325271.1"/>
    </source>
</evidence>